<feature type="compositionally biased region" description="Gly residues" evidence="3">
    <location>
        <begin position="66"/>
        <end position="80"/>
    </location>
</feature>
<accession>A0AAD8MCA4</accession>
<dbReference type="InterPro" id="IPR039764">
    <property type="entry name" value="HABP4/SERBP1-like"/>
</dbReference>
<evidence type="ECO:0000256" key="1">
    <source>
        <dbReference type="ARBA" id="ARBA00004496"/>
    </source>
</evidence>
<evidence type="ECO:0000313" key="5">
    <source>
        <dbReference type="EMBL" id="KAK1367562.1"/>
    </source>
</evidence>
<organism evidence="5 6">
    <name type="scientific">Heracleum sosnowskyi</name>
    <dbReference type="NCBI Taxonomy" id="360622"/>
    <lineage>
        <taxon>Eukaryota</taxon>
        <taxon>Viridiplantae</taxon>
        <taxon>Streptophyta</taxon>
        <taxon>Embryophyta</taxon>
        <taxon>Tracheophyta</taxon>
        <taxon>Spermatophyta</taxon>
        <taxon>Magnoliopsida</taxon>
        <taxon>eudicotyledons</taxon>
        <taxon>Gunneridae</taxon>
        <taxon>Pentapetalae</taxon>
        <taxon>asterids</taxon>
        <taxon>campanulids</taxon>
        <taxon>Apiales</taxon>
        <taxon>Apiaceae</taxon>
        <taxon>Apioideae</taxon>
        <taxon>apioid superclade</taxon>
        <taxon>Tordylieae</taxon>
        <taxon>Tordyliinae</taxon>
        <taxon>Heracleum</taxon>
    </lineage>
</organism>
<feature type="compositionally biased region" description="Basic and acidic residues" evidence="3">
    <location>
        <begin position="233"/>
        <end position="244"/>
    </location>
</feature>
<dbReference type="Pfam" id="PF09598">
    <property type="entry name" value="Stm1_N"/>
    <property type="match status" value="1"/>
</dbReference>
<dbReference type="GO" id="GO:0005737">
    <property type="term" value="C:cytoplasm"/>
    <property type="evidence" value="ECO:0007669"/>
    <property type="project" value="UniProtKB-SubCell"/>
</dbReference>
<reference evidence="5" key="2">
    <citation type="submission" date="2023-05" db="EMBL/GenBank/DDBJ databases">
        <authorList>
            <person name="Schelkunov M.I."/>
        </authorList>
    </citation>
    <scope>NUCLEOTIDE SEQUENCE</scope>
    <source>
        <strain evidence="5">Hsosn_3</strain>
        <tissue evidence="5">Leaf</tissue>
    </source>
</reference>
<feature type="domain" description="Hyaluronan/mRNA-binding protein" evidence="4">
    <location>
        <begin position="161"/>
        <end position="268"/>
    </location>
</feature>
<feature type="compositionally biased region" description="Gly residues" evidence="3">
    <location>
        <begin position="132"/>
        <end position="151"/>
    </location>
</feature>
<dbReference type="GO" id="GO:0005634">
    <property type="term" value="C:nucleus"/>
    <property type="evidence" value="ECO:0007669"/>
    <property type="project" value="TreeGrafter"/>
</dbReference>
<feature type="region of interest" description="Disordered" evidence="3">
    <location>
        <begin position="40"/>
        <end position="244"/>
    </location>
</feature>
<evidence type="ECO:0000259" key="4">
    <source>
        <dbReference type="SMART" id="SM01233"/>
    </source>
</evidence>
<evidence type="ECO:0000313" key="6">
    <source>
        <dbReference type="Proteomes" id="UP001237642"/>
    </source>
</evidence>
<protein>
    <submittedName>
        <fullName evidence="5">Hyaluronan/mRNA-binding protein</fullName>
    </submittedName>
</protein>
<comment type="subcellular location">
    <subcellularLocation>
        <location evidence="1">Cytoplasm</location>
    </subcellularLocation>
</comment>
<feature type="compositionally biased region" description="Basic and acidic residues" evidence="3">
    <location>
        <begin position="205"/>
        <end position="215"/>
    </location>
</feature>
<dbReference type="Proteomes" id="UP001237642">
    <property type="component" value="Unassembled WGS sequence"/>
</dbReference>
<keyword evidence="2" id="KW-0963">Cytoplasm</keyword>
<keyword evidence="6" id="KW-1185">Reference proteome</keyword>
<sequence>MATANPFDLLIDDDNDDVSQLVEKLPVKKAPVTEKVAVVQPAKAAKLPAKPLPPAQAVRESRSDGQRGGGRTGGRGTGRGRGGRSGRDFADNGNSYNNYNNNNNNNNSSGFSEGYRQPEQGDLEKSSERRGYGGPRGGGGAPRGGRRGGYNNGEVAEGERPRRVYERHSGTARGNEYSKRDGAGRGNWGTPTDDITPVNEEPVNDGEKNVDAEKDPELEDAGDASKENPVTEPEVKEPEEMTLEEYEKVREEKRKALLALKSEERKVDFDKDFESMQLLSSKKNEEEIFVKLGSDKDKRKEAAEKEEKAKKALSINEFLKPAEGEKYYGPGRGRGRGRGPRGGFSGNNVRAPAIEDQGQFPTLGAK</sequence>
<feature type="compositionally biased region" description="Low complexity" evidence="3">
    <location>
        <begin position="92"/>
        <end position="110"/>
    </location>
</feature>
<comment type="caution">
    <text evidence="5">The sequence shown here is derived from an EMBL/GenBank/DDBJ whole genome shotgun (WGS) entry which is preliminary data.</text>
</comment>
<feature type="compositionally biased region" description="Basic and acidic residues" evidence="3">
    <location>
        <begin position="122"/>
        <end position="131"/>
    </location>
</feature>
<feature type="compositionally biased region" description="Basic and acidic residues" evidence="3">
    <location>
        <begin position="157"/>
        <end position="169"/>
    </location>
</feature>
<proteinExistence type="predicted"/>
<dbReference type="AlphaFoldDB" id="A0AAD8MCA4"/>
<dbReference type="EMBL" id="JAUIZM010000008">
    <property type="protein sequence ID" value="KAK1367562.1"/>
    <property type="molecule type" value="Genomic_DNA"/>
</dbReference>
<dbReference type="PANTHER" id="PTHR12299:SF78">
    <property type="entry name" value="RGG REPEATS NUCLEAR RNA BINDING PROTEIN C"/>
    <property type="match status" value="1"/>
</dbReference>
<evidence type="ECO:0000256" key="2">
    <source>
        <dbReference type="ARBA" id="ARBA00022490"/>
    </source>
</evidence>
<dbReference type="Pfam" id="PF04774">
    <property type="entry name" value="HABP4_PAI-RBP1"/>
    <property type="match status" value="1"/>
</dbReference>
<dbReference type="InterPro" id="IPR019084">
    <property type="entry name" value="STM1-like_N"/>
</dbReference>
<name>A0AAD8MCA4_9APIA</name>
<dbReference type="PANTHER" id="PTHR12299">
    <property type="entry name" value="HYALURONIC ACID-BINDING PROTEIN 4"/>
    <property type="match status" value="1"/>
</dbReference>
<reference evidence="5" key="1">
    <citation type="submission" date="2023-02" db="EMBL/GenBank/DDBJ databases">
        <title>Genome of toxic invasive species Heracleum sosnowskyi carries increased number of genes despite the absence of recent whole-genome duplications.</title>
        <authorList>
            <person name="Schelkunov M."/>
            <person name="Shtratnikova V."/>
            <person name="Makarenko M."/>
            <person name="Klepikova A."/>
            <person name="Omelchenko D."/>
            <person name="Novikova G."/>
            <person name="Obukhova E."/>
            <person name="Bogdanov V."/>
            <person name="Penin A."/>
            <person name="Logacheva M."/>
        </authorList>
    </citation>
    <scope>NUCLEOTIDE SEQUENCE</scope>
    <source>
        <strain evidence="5">Hsosn_3</strain>
        <tissue evidence="5">Leaf</tissue>
    </source>
</reference>
<dbReference type="SMART" id="SM01233">
    <property type="entry name" value="HABP4_PAI-RBP1"/>
    <property type="match status" value="1"/>
</dbReference>
<gene>
    <name evidence="5" type="ORF">POM88_033654</name>
</gene>
<feature type="region of interest" description="Disordered" evidence="3">
    <location>
        <begin position="323"/>
        <end position="366"/>
    </location>
</feature>
<dbReference type="InterPro" id="IPR006861">
    <property type="entry name" value="HABP4_PAIRBP1-bd"/>
</dbReference>
<evidence type="ECO:0000256" key="3">
    <source>
        <dbReference type="SAM" id="MobiDB-lite"/>
    </source>
</evidence>
<feature type="compositionally biased region" description="Low complexity" evidence="3">
    <location>
        <begin position="40"/>
        <end position="49"/>
    </location>
</feature>
<dbReference type="Gene3D" id="6.10.140.1040">
    <property type="match status" value="1"/>
</dbReference>
<dbReference type="GO" id="GO:0003729">
    <property type="term" value="F:mRNA binding"/>
    <property type="evidence" value="ECO:0007669"/>
    <property type="project" value="TreeGrafter"/>
</dbReference>